<keyword evidence="3" id="KW-1185">Reference proteome</keyword>
<sequence length="113" mass="12567">MPSSLRRCRGYHDSTSVSRAAAPRVTRLFLSDSFFPAHFESPRLNPRVPAVGRERCITEVTAEDEGVTENWKGPWDRRDQKPEVVTEATASREVAGSISDEARSRNGPRGHCG</sequence>
<feature type="region of interest" description="Disordered" evidence="1">
    <location>
        <begin position="67"/>
        <end position="113"/>
    </location>
</feature>
<proteinExistence type="predicted"/>
<dbReference type="Proteomes" id="UP001066276">
    <property type="component" value="Chromosome 8"/>
</dbReference>
<gene>
    <name evidence="2" type="ORF">NDU88_000138</name>
</gene>
<comment type="caution">
    <text evidence="2">The sequence shown here is derived from an EMBL/GenBank/DDBJ whole genome shotgun (WGS) entry which is preliminary data.</text>
</comment>
<dbReference type="EMBL" id="JANPWB010000012">
    <property type="protein sequence ID" value="KAJ1111866.1"/>
    <property type="molecule type" value="Genomic_DNA"/>
</dbReference>
<feature type="compositionally biased region" description="Basic and acidic residues" evidence="1">
    <location>
        <begin position="74"/>
        <end position="84"/>
    </location>
</feature>
<organism evidence="2 3">
    <name type="scientific">Pleurodeles waltl</name>
    <name type="common">Iberian ribbed newt</name>
    <dbReference type="NCBI Taxonomy" id="8319"/>
    <lineage>
        <taxon>Eukaryota</taxon>
        <taxon>Metazoa</taxon>
        <taxon>Chordata</taxon>
        <taxon>Craniata</taxon>
        <taxon>Vertebrata</taxon>
        <taxon>Euteleostomi</taxon>
        <taxon>Amphibia</taxon>
        <taxon>Batrachia</taxon>
        <taxon>Caudata</taxon>
        <taxon>Salamandroidea</taxon>
        <taxon>Salamandridae</taxon>
        <taxon>Pleurodelinae</taxon>
        <taxon>Pleurodeles</taxon>
    </lineage>
</organism>
<name>A0AAV7N8L8_PLEWA</name>
<reference evidence="2" key="1">
    <citation type="journal article" date="2022" name="bioRxiv">
        <title>Sequencing and chromosome-scale assembly of the giantPleurodeles waltlgenome.</title>
        <authorList>
            <person name="Brown T."/>
            <person name="Elewa A."/>
            <person name="Iarovenko S."/>
            <person name="Subramanian E."/>
            <person name="Araus A.J."/>
            <person name="Petzold A."/>
            <person name="Susuki M."/>
            <person name="Suzuki K.-i.T."/>
            <person name="Hayashi T."/>
            <person name="Toyoda A."/>
            <person name="Oliveira C."/>
            <person name="Osipova E."/>
            <person name="Leigh N.D."/>
            <person name="Simon A."/>
            <person name="Yun M.H."/>
        </authorList>
    </citation>
    <scope>NUCLEOTIDE SEQUENCE</scope>
    <source>
        <strain evidence="2">20211129_DDA</strain>
        <tissue evidence="2">Liver</tissue>
    </source>
</reference>
<evidence type="ECO:0000313" key="2">
    <source>
        <dbReference type="EMBL" id="KAJ1111866.1"/>
    </source>
</evidence>
<evidence type="ECO:0000256" key="1">
    <source>
        <dbReference type="SAM" id="MobiDB-lite"/>
    </source>
</evidence>
<accession>A0AAV7N8L8</accession>
<evidence type="ECO:0000313" key="3">
    <source>
        <dbReference type="Proteomes" id="UP001066276"/>
    </source>
</evidence>
<protein>
    <submittedName>
        <fullName evidence="2">Uncharacterized protein</fullName>
    </submittedName>
</protein>
<dbReference type="AlphaFoldDB" id="A0AAV7N8L8"/>